<dbReference type="Proteomes" id="UP001634393">
    <property type="component" value="Unassembled WGS sequence"/>
</dbReference>
<proteinExistence type="predicted"/>
<dbReference type="AlphaFoldDB" id="A0ABD3R8Y6"/>
<feature type="compositionally biased region" description="Polar residues" evidence="2">
    <location>
        <begin position="92"/>
        <end position="105"/>
    </location>
</feature>
<gene>
    <name evidence="3" type="ORF">ACJIZ3_000123</name>
</gene>
<feature type="coiled-coil region" evidence="1">
    <location>
        <begin position="368"/>
        <end position="399"/>
    </location>
</feature>
<feature type="compositionally biased region" description="Polar residues" evidence="2">
    <location>
        <begin position="46"/>
        <end position="55"/>
    </location>
</feature>
<dbReference type="PANTHER" id="PTHR33499:SF11">
    <property type="entry name" value="NO APICAL MERISTEM-ASSOCIATED C-TERMINAL DOMAIN-CONTAINING PROTEIN"/>
    <property type="match status" value="1"/>
</dbReference>
<name>A0ABD3R8Y6_9LAMI</name>
<keyword evidence="1" id="KW-0175">Coiled coil</keyword>
<organism evidence="3 4">
    <name type="scientific">Penstemon smallii</name>
    <dbReference type="NCBI Taxonomy" id="265156"/>
    <lineage>
        <taxon>Eukaryota</taxon>
        <taxon>Viridiplantae</taxon>
        <taxon>Streptophyta</taxon>
        <taxon>Embryophyta</taxon>
        <taxon>Tracheophyta</taxon>
        <taxon>Spermatophyta</taxon>
        <taxon>Magnoliopsida</taxon>
        <taxon>eudicotyledons</taxon>
        <taxon>Gunneridae</taxon>
        <taxon>Pentapetalae</taxon>
        <taxon>asterids</taxon>
        <taxon>lamiids</taxon>
        <taxon>Lamiales</taxon>
        <taxon>Plantaginaceae</taxon>
        <taxon>Cheloneae</taxon>
        <taxon>Penstemon</taxon>
    </lineage>
</organism>
<dbReference type="EMBL" id="JBJXBP010000172">
    <property type="protein sequence ID" value="KAL3809484.1"/>
    <property type="molecule type" value="Genomic_DNA"/>
</dbReference>
<reference evidence="3 4" key="1">
    <citation type="submission" date="2024-12" db="EMBL/GenBank/DDBJ databases">
        <title>The unique morphological basis and parallel evolutionary history of personate flowers in Penstemon.</title>
        <authorList>
            <person name="Depatie T.H."/>
            <person name="Wessinger C.A."/>
        </authorList>
    </citation>
    <scope>NUCLEOTIDE SEQUENCE [LARGE SCALE GENOMIC DNA]</scope>
    <source>
        <strain evidence="3">WTNN_2</strain>
        <tissue evidence="3">Leaf</tissue>
    </source>
</reference>
<dbReference type="PANTHER" id="PTHR33499">
    <property type="entry name" value="OS12G0282400 PROTEIN-RELATED"/>
    <property type="match status" value="1"/>
</dbReference>
<accession>A0ABD3R8Y6</accession>
<feature type="region of interest" description="Disordered" evidence="2">
    <location>
        <begin position="36"/>
        <end position="61"/>
    </location>
</feature>
<evidence type="ECO:0000256" key="2">
    <source>
        <dbReference type="SAM" id="MobiDB-lite"/>
    </source>
</evidence>
<evidence type="ECO:0000313" key="4">
    <source>
        <dbReference type="Proteomes" id="UP001634393"/>
    </source>
</evidence>
<protein>
    <submittedName>
        <fullName evidence="3">Uncharacterized protein</fullName>
    </submittedName>
</protein>
<comment type="caution">
    <text evidence="3">The sequence shown here is derived from an EMBL/GenBank/DDBJ whole genome shotgun (WGS) entry which is preliminary data.</text>
</comment>
<sequence length="419" mass="47768">MNKFLNRQKEISSALAAANRTVDLKRKMTLSSALAEANSMADDTNEPNLPQSSGTSKKKRVVFPSSKSFTNSNISSLSFRQSVIHEKLRDQVPTNESHIQNVSCNSDERTSSHAREDEDQTTDNSIAPDDQLNVKGKRGPTIGLNIEKYTRKNGEKPTIIIPEGLNKPVGLHASKHASLIGVLIKLEAPMQVDDWSKIPDEKKKELFKKLVNKLNYEVEKPHVLKCIYKSFAKSFSNFRSNAYKHYKAMKVEGGVALAKEVIYDKLIERKEDWLWLCEYWETEKFQNLDDIDMYEVVYHNEKNGWANEEAERNNVKMKELREQQNTLPEDTTRMNAEQICVAVLGENSSYIKSKALKKKKSLDENTSLSESSIHQARLEEELSNAKAEIEAQKNTMTNLFKFLEKMTGESISDILNQQD</sequence>
<feature type="region of interest" description="Disordered" evidence="2">
    <location>
        <begin position="89"/>
        <end position="141"/>
    </location>
</feature>
<evidence type="ECO:0000256" key="1">
    <source>
        <dbReference type="SAM" id="Coils"/>
    </source>
</evidence>
<keyword evidence="4" id="KW-1185">Reference proteome</keyword>
<evidence type="ECO:0000313" key="3">
    <source>
        <dbReference type="EMBL" id="KAL3809484.1"/>
    </source>
</evidence>
<feature type="compositionally biased region" description="Basic and acidic residues" evidence="2">
    <location>
        <begin position="106"/>
        <end position="116"/>
    </location>
</feature>